<feature type="compositionally biased region" description="Basic residues" evidence="1">
    <location>
        <begin position="304"/>
        <end position="319"/>
    </location>
</feature>
<comment type="caution">
    <text evidence="3">The sequence shown here is derived from an EMBL/GenBank/DDBJ whole genome shotgun (WGS) entry which is preliminary data.</text>
</comment>
<evidence type="ECO:0000313" key="4">
    <source>
        <dbReference type="Proteomes" id="UP001396334"/>
    </source>
</evidence>
<dbReference type="Pfam" id="PF14111">
    <property type="entry name" value="DUF4283"/>
    <property type="match status" value="1"/>
</dbReference>
<evidence type="ECO:0000313" key="3">
    <source>
        <dbReference type="EMBL" id="KAK9025674.1"/>
    </source>
</evidence>
<keyword evidence="4" id="KW-1185">Reference proteome</keyword>
<organism evidence="3 4">
    <name type="scientific">Hibiscus sabdariffa</name>
    <name type="common">roselle</name>
    <dbReference type="NCBI Taxonomy" id="183260"/>
    <lineage>
        <taxon>Eukaryota</taxon>
        <taxon>Viridiplantae</taxon>
        <taxon>Streptophyta</taxon>
        <taxon>Embryophyta</taxon>
        <taxon>Tracheophyta</taxon>
        <taxon>Spermatophyta</taxon>
        <taxon>Magnoliopsida</taxon>
        <taxon>eudicotyledons</taxon>
        <taxon>Gunneridae</taxon>
        <taxon>Pentapetalae</taxon>
        <taxon>rosids</taxon>
        <taxon>malvids</taxon>
        <taxon>Malvales</taxon>
        <taxon>Malvaceae</taxon>
        <taxon>Malvoideae</taxon>
        <taxon>Hibiscus</taxon>
    </lineage>
</organism>
<dbReference type="Proteomes" id="UP001396334">
    <property type="component" value="Unassembled WGS sequence"/>
</dbReference>
<dbReference type="EMBL" id="JBBPBN010000013">
    <property type="protein sequence ID" value="KAK9025674.1"/>
    <property type="molecule type" value="Genomic_DNA"/>
</dbReference>
<name>A0ABR2SKW9_9ROSI</name>
<dbReference type="InterPro" id="IPR025558">
    <property type="entry name" value="DUF4283"/>
</dbReference>
<sequence length="328" mass="34789">MLISNKVLIWGVSNVWGSVGDAIGGETSVGVVLEGVAPAWNLLDQSLSFFLTEKKDGKAHVSPPPVVLSRDAQHWSNALIGNFLGKSLTLNIFQRTWNRLWGREGAVEIRFLAPSVYIVNFPSQSLVVIDLEEGRVVDVSVQLILSPKCEHCEIVGHSSSKCSKAKEVVVSPEVLVPNELGHALDMVPDGMGGVLFSTNNVSRDVGSSTVPGGFESAVLVVPRVIECAGPVDGTTEMSASGEVLWGTEFASSVSDGGFSDVVEHSVISSNCFDALEAMEGQNVDLKHGRAVVDGVVELMNQLKPKARGGGGKKQKRGKIKGGNTSTLQ</sequence>
<reference evidence="3 4" key="1">
    <citation type="journal article" date="2024" name="G3 (Bethesda)">
        <title>Genome assembly of Hibiscus sabdariffa L. provides insights into metabolisms of medicinal natural products.</title>
        <authorList>
            <person name="Kim T."/>
        </authorList>
    </citation>
    <scope>NUCLEOTIDE SEQUENCE [LARGE SCALE GENOMIC DNA]</scope>
    <source>
        <strain evidence="3">TK-2024</strain>
        <tissue evidence="3">Old leaves</tissue>
    </source>
</reference>
<gene>
    <name evidence="3" type="ORF">V6N11_038532</name>
</gene>
<feature type="domain" description="DUF4283" evidence="2">
    <location>
        <begin position="72"/>
        <end position="124"/>
    </location>
</feature>
<evidence type="ECO:0000259" key="2">
    <source>
        <dbReference type="Pfam" id="PF14111"/>
    </source>
</evidence>
<accession>A0ABR2SKW9</accession>
<protein>
    <recommendedName>
        <fullName evidence="2">DUF4283 domain-containing protein</fullName>
    </recommendedName>
</protein>
<feature type="region of interest" description="Disordered" evidence="1">
    <location>
        <begin position="303"/>
        <end position="328"/>
    </location>
</feature>
<evidence type="ECO:0000256" key="1">
    <source>
        <dbReference type="SAM" id="MobiDB-lite"/>
    </source>
</evidence>
<proteinExistence type="predicted"/>